<keyword evidence="1" id="KW-0732">Signal</keyword>
<evidence type="ECO:0000313" key="2">
    <source>
        <dbReference type="EMBL" id="MBA8991071.1"/>
    </source>
</evidence>
<dbReference type="RefSeq" id="WP_182516292.1">
    <property type="nucleotide sequence ID" value="NZ_JACGXP010000003.1"/>
</dbReference>
<dbReference type="EMBL" id="JACGXP010000003">
    <property type="protein sequence ID" value="MBA8991071.1"/>
    <property type="molecule type" value="Genomic_DNA"/>
</dbReference>
<accession>A0AAW3T7B5</accession>
<proteinExistence type="predicted"/>
<feature type="signal peptide" evidence="1">
    <location>
        <begin position="1"/>
        <end position="27"/>
    </location>
</feature>
<gene>
    <name evidence="2" type="ORF">FHW23_002336</name>
</gene>
<evidence type="ECO:0000256" key="1">
    <source>
        <dbReference type="SAM" id="SignalP"/>
    </source>
</evidence>
<reference evidence="2 3" key="1">
    <citation type="submission" date="2020-07" db="EMBL/GenBank/DDBJ databases">
        <title>Above-ground endophytic microbial communities from plants in different locations in the United States.</title>
        <authorList>
            <person name="Frank C."/>
        </authorList>
    </citation>
    <scope>NUCLEOTIDE SEQUENCE [LARGE SCALE GENOMIC DNA]</scope>
    <source>
        <strain evidence="2 3">WPL5_2</strain>
    </source>
</reference>
<dbReference type="Proteomes" id="UP000590225">
    <property type="component" value="Unassembled WGS sequence"/>
</dbReference>
<name>A0AAW3T7B5_9MICO</name>
<organism evidence="2 3">
    <name type="scientific">Curtobacterium pusillum</name>
    <dbReference type="NCBI Taxonomy" id="69373"/>
    <lineage>
        <taxon>Bacteria</taxon>
        <taxon>Bacillati</taxon>
        <taxon>Actinomycetota</taxon>
        <taxon>Actinomycetes</taxon>
        <taxon>Micrococcales</taxon>
        <taxon>Microbacteriaceae</taxon>
        <taxon>Curtobacterium</taxon>
    </lineage>
</organism>
<evidence type="ECO:0000313" key="3">
    <source>
        <dbReference type="Proteomes" id="UP000590225"/>
    </source>
</evidence>
<dbReference type="AlphaFoldDB" id="A0AAW3T7B5"/>
<sequence>MSRRLRVLLAAALTIAFVAGGSSAAWALWTATGTTASSVTIGKTGASLSGTSAMTTTFSSTVTSITKPITLTNSGSLAGTATTSVSVVSGSSTTLAQAVTVTAWPVTSATACTDSTAVGTGSVSGTWGSLPSMTSKLAAGASAVWCTRSTPTSSAPASSTTTVHVNLTVTTGTWTSGVVQGAFSLTTPAASPALTCTDHNGTYVELAWDTTSRPKDTWYGAFVGSTMVAAKEQGYYGRITLAPDQVPASAGTSGPVTVTVKVLDSAGNPTSTVAGTGTITLLTQSNGKAVRCGA</sequence>
<comment type="caution">
    <text evidence="2">The sequence shown here is derived from an EMBL/GenBank/DDBJ whole genome shotgun (WGS) entry which is preliminary data.</text>
</comment>
<feature type="chain" id="PRO_5043374595" evidence="1">
    <location>
        <begin position="28"/>
        <end position="294"/>
    </location>
</feature>
<protein>
    <submittedName>
        <fullName evidence="2">Uncharacterized protein</fullName>
    </submittedName>
</protein>